<keyword evidence="1 5" id="KW-1277">Toxin-antitoxin system</keyword>
<dbReference type="Proteomes" id="UP000005867">
    <property type="component" value="Chromosome"/>
</dbReference>
<comment type="similarity">
    <text evidence="5">Belongs to the PINc/VapC protein family.</text>
</comment>
<keyword evidence="4 5" id="KW-0378">Hydrolase</keyword>
<dbReference type="InterPro" id="IPR022907">
    <property type="entry name" value="VapC_family"/>
</dbReference>
<keyword evidence="5" id="KW-0800">Toxin</keyword>
<dbReference type="GeneID" id="11596209"/>
<dbReference type="InterPro" id="IPR029060">
    <property type="entry name" value="PIN-like_dom_sf"/>
</dbReference>
<dbReference type="EMBL" id="CP003098">
    <property type="protein sequence ID" value="AET33125.1"/>
    <property type="molecule type" value="Genomic_DNA"/>
</dbReference>
<dbReference type="InterPro" id="IPR002716">
    <property type="entry name" value="PIN_dom"/>
</dbReference>
<dbReference type="CDD" id="cd09854">
    <property type="entry name" value="PIN_VapC-like"/>
    <property type="match status" value="1"/>
</dbReference>
<dbReference type="Gene3D" id="3.40.50.1010">
    <property type="entry name" value="5'-nuclease"/>
    <property type="match status" value="1"/>
</dbReference>
<comment type="function">
    <text evidence="5">Toxic component of a toxin-antitoxin (TA) system. An RNase.</text>
</comment>
<sequence>MSRKWIYIDVNVLYYFFTAHPKYGEGSRELIKNYAGRLATSALTAWLLYVLTRNEEVVEAVRDLTTLLPLDAEVLNRARSLAKPRDFEDRIHLATMQIYGIDTILSNDGDFDNAGVHRIPPRAK</sequence>
<dbReference type="EC" id="3.1.-.-" evidence="5"/>
<evidence type="ECO:0000256" key="4">
    <source>
        <dbReference type="ARBA" id="ARBA00022801"/>
    </source>
</evidence>
<dbReference type="OrthoDB" id="41298at2157"/>
<evidence type="ECO:0000313" key="7">
    <source>
        <dbReference type="EMBL" id="AET33125.1"/>
    </source>
</evidence>
<dbReference type="HAMAP" id="MF_00265">
    <property type="entry name" value="VapC_Nob1"/>
    <property type="match status" value="1"/>
</dbReference>
<evidence type="ECO:0000313" key="8">
    <source>
        <dbReference type="Proteomes" id="UP000005867"/>
    </source>
</evidence>
<dbReference type="SUPFAM" id="SSF88723">
    <property type="entry name" value="PIN domain-like"/>
    <property type="match status" value="1"/>
</dbReference>
<keyword evidence="5" id="KW-0460">Magnesium</keyword>
<dbReference type="GO" id="GO:0000287">
    <property type="term" value="F:magnesium ion binding"/>
    <property type="evidence" value="ECO:0007669"/>
    <property type="project" value="UniProtKB-UniRule"/>
</dbReference>
<reference evidence="7 8" key="1">
    <citation type="journal article" date="2012" name="J. Bacteriol.">
        <title>Complete genome sequence of strain 1860, a crenarchaeon of the genus pyrobaculum able to grow with various electron acceptors.</title>
        <authorList>
            <person name="Mardanov A.V."/>
            <person name="Gumerov V.M."/>
            <person name="Slobodkina G.B."/>
            <person name="Beletsky A.V."/>
            <person name="Bonch-Osmolovskaya E.A."/>
            <person name="Ravin N.V."/>
            <person name="Skryabin K.G."/>
        </authorList>
    </citation>
    <scope>NUCLEOTIDE SEQUENCE [LARGE SCALE GENOMIC DNA]</scope>
    <source>
        <strain evidence="7 8">1860</strain>
    </source>
</reference>
<dbReference type="Pfam" id="PF01850">
    <property type="entry name" value="PIN"/>
    <property type="match status" value="1"/>
</dbReference>
<dbReference type="GO" id="GO:0004540">
    <property type="term" value="F:RNA nuclease activity"/>
    <property type="evidence" value="ECO:0007669"/>
    <property type="project" value="InterPro"/>
</dbReference>
<evidence type="ECO:0000259" key="6">
    <source>
        <dbReference type="Pfam" id="PF01850"/>
    </source>
</evidence>
<organism evidence="7 8">
    <name type="scientific">Pyrobaculum ferrireducens</name>
    <dbReference type="NCBI Taxonomy" id="1104324"/>
    <lineage>
        <taxon>Archaea</taxon>
        <taxon>Thermoproteota</taxon>
        <taxon>Thermoprotei</taxon>
        <taxon>Thermoproteales</taxon>
        <taxon>Thermoproteaceae</taxon>
        <taxon>Pyrobaculum</taxon>
    </lineage>
</organism>
<feature type="domain" description="PIN" evidence="6">
    <location>
        <begin position="6"/>
        <end position="114"/>
    </location>
</feature>
<keyword evidence="3 5" id="KW-0479">Metal-binding</keyword>
<keyword evidence="2 5" id="KW-0540">Nuclease</keyword>
<evidence type="ECO:0000256" key="1">
    <source>
        <dbReference type="ARBA" id="ARBA00022649"/>
    </source>
</evidence>
<dbReference type="eggNOG" id="arCOG00713">
    <property type="taxonomic scope" value="Archaea"/>
</dbReference>
<accession>G7VGM5</accession>
<evidence type="ECO:0000256" key="5">
    <source>
        <dbReference type="HAMAP-Rule" id="MF_00265"/>
    </source>
</evidence>
<dbReference type="GO" id="GO:0090729">
    <property type="term" value="F:toxin activity"/>
    <property type="evidence" value="ECO:0007669"/>
    <property type="project" value="UniProtKB-KW"/>
</dbReference>
<gene>
    <name evidence="5" type="primary">vapC</name>
    <name evidence="7" type="ORF">P186_1711</name>
</gene>
<dbReference type="HOGENOM" id="CLU_160447_0_0_2"/>
<feature type="binding site" evidence="5">
    <location>
        <position position="9"/>
    </location>
    <ligand>
        <name>Mg(2+)</name>
        <dbReference type="ChEBI" id="CHEBI:18420"/>
    </ligand>
</feature>
<dbReference type="GO" id="GO:0016787">
    <property type="term" value="F:hydrolase activity"/>
    <property type="evidence" value="ECO:0007669"/>
    <property type="project" value="UniProtKB-KW"/>
</dbReference>
<dbReference type="AlphaFoldDB" id="G7VGM5"/>
<name>G7VGM5_9CREN</name>
<evidence type="ECO:0000256" key="3">
    <source>
        <dbReference type="ARBA" id="ARBA00022723"/>
    </source>
</evidence>
<dbReference type="KEGG" id="pyr:P186_1711"/>
<dbReference type="RefSeq" id="WP_014288951.1">
    <property type="nucleotide sequence ID" value="NC_016645.1"/>
</dbReference>
<evidence type="ECO:0000256" key="2">
    <source>
        <dbReference type="ARBA" id="ARBA00022722"/>
    </source>
</evidence>
<keyword evidence="8" id="KW-1185">Reference proteome</keyword>
<proteinExistence type="inferred from homology"/>
<feature type="binding site" evidence="5">
    <location>
        <position position="89"/>
    </location>
    <ligand>
        <name>Mg(2+)</name>
        <dbReference type="ChEBI" id="CHEBI:18420"/>
    </ligand>
</feature>
<protein>
    <recommendedName>
        <fullName evidence="5">Ribonuclease VapC</fullName>
        <shortName evidence="5">RNase VapC</shortName>
        <ecNumber evidence="5">3.1.-.-</ecNumber>
    </recommendedName>
    <alternativeName>
        <fullName evidence="5">Putative toxin VapC</fullName>
    </alternativeName>
</protein>
<comment type="cofactor">
    <cofactor evidence="5">
        <name>Mg(2+)</name>
        <dbReference type="ChEBI" id="CHEBI:18420"/>
    </cofactor>
</comment>